<keyword evidence="9" id="KW-1185">Reference proteome</keyword>
<dbReference type="GO" id="GO:0005739">
    <property type="term" value="C:mitochondrion"/>
    <property type="evidence" value="ECO:0007669"/>
    <property type="project" value="TreeGrafter"/>
</dbReference>
<keyword evidence="4" id="KW-1133">Transmembrane helix</keyword>
<feature type="compositionally biased region" description="Low complexity" evidence="6">
    <location>
        <begin position="474"/>
        <end position="495"/>
    </location>
</feature>
<dbReference type="GO" id="GO:0120015">
    <property type="term" value="F:sterol transfer activity"/>
    <property type="evidence" value="ECO:0007669"/>
    <property type="project" value="TreeGrafter"/>
</dbReference>
<feature type="region of interest" description="Disordered" evidence="6">
    <location>
        <begin position="244"/>
        <end position="303"/>
    </location>
</feature>
<evidence type="ECO:0000256" key="4">
    <source>
        <dbReference type="ARBA" id="ARBA00022989"/>
    </source>
</evidence>
<feature type="compositionally biased region" description="Low complexity" evidence="6">
    <location>
        <begin position="291"/>
        <end position="303"/>
    </location>
</feature>
<proteinExistence type="inferred from homology"/>
<dbReference type="PANTHER" id="PTHR23319:SF4">
    <property type="entry name" value="GRAM DOMAIN CONTAINING 1B, ISOFORM E"/>
    <property type="match status" value="1"/>
</dbReference>
<comment type="subcellular location">
    <subcellularLocation>
        <location evidence="1">Membrane</location>
        <topology evidence="1">Single-pass membrane protein</topology>
    </subcellularLocation>
</comment>
<reference evidence="8 9" key="1">
    <citation type="journal article" date="2020" name="ISME J.">
        <title>Uncovering the hidden diversity of litter-decomposition mechanisms in mushroom-forming fungi.</title>
        <authorList>
            <person name="Floudas D."/>
            <person name="Bentzer J."/>
            <person name="Ahren D."/>
            <person name="Johansson T."/>
            <person name="Persson P."/>
            <person name="Tunlid A."/>
        </authorList>
    </citation>
    <scope>NUCLEOTIDE SEQUENCE [LARGE SCALE GENOMIC DNA]</scope>
    <source>
        <strain evidence="8 9">CBS 175.51</strain>
    </source>
</reference>
<evidence type="ECO:0000256" key="2">
    <source>
        <dbReference type="ARBA" id="ARBA00006582"/>
    </source>
</evidence>
<feature type="compositionally biased region" description="Basic and acidic residues" evidence="6">
    <location>
        <begin position="269"/>
        <end position="282"/>
    </location>
</feature>
<dbReference type="GO" id="GO:0032366">
    <property type="term" value="P:intracellular sterol transport"/>
    <property type="evidence" value="ECO:0007669"/>
    <property type="project" value="TreeGrafter"/>
</dbReference>
<feature type="region of interest" description="Disordered" evidence="6">
    <location>
        <begin position="1"/>
        <end position="230"/>
    </location>
</feature>
<feature type="compositionally biased region" description="Polar residues" evidence="6">
    <location>
        <begin position="221"/>
        <end position="230"/>
    </location>
</feature>
<protein>
    <recommendedName>
        <fullName evidence="7">VASt domain-containing protein</fullName>
    </recommendedName>
</protein>
<sequence length="1380" mass="145508">MAPSFFSRLTKAAAAAPTTNNDYETTTTEAAPTDTKSSTTKGRRSASREASTSTSASGTAKSTKSTKSSDTSSTTHQSPRTSFQAGISTLTRVSTSRNRAASNPAGNGRHKAANESTSSFHRKADSAGAAPPPVPLLPDSLKVSHGPGATKSRRNSIISLVLGGGKNKDNSSIVPQPPTAPSTVDTSVTHPPRHDASYSDDDDDPGIPTIVTVGPTRSRESLATSFSTQPGVTVVPPSPLVYTRSLGSSTHSASREHFPIADDADEADNQNREHNAAAEQERTSPQAQAQPVTTPTSASTTGTTTASVLVSIFGRRPRTSSISSAISGIIGGGAKPSDLDIAATANKDLNGTGPTPPTTAATIKQSYFESQRDNPPPPPVPPLPNTPDTMAPLRSQTGLAPAPEVQRKTSSRSLTNLPPPILVPDHGLPSNNTTKQAAGAPQHARAATSPEPADGAVTMTPIVDSPTALNTTFNSLTPSNSAASTSSTRPVASASSGGGFSGFLSPKKNDDDTASIISVSSKSPGKDKDGEKKRLFKRSTTRKPTGLASALAATGMAMANPSISAVHATQMAAASTAAVQAAAKEKEKDKETGGVTSKGAPPGTMPYISKSPSSSGAVGRSATTLGSSVSPRSAKSTGRKASGGSGGRSPTGSSYRVHSPSGKKHSRRPSLSAYSDGANSNAGGLSVNGGGSEYYSGNESEGARSRISRRPPSQLGNSGSEIDSDDESDSGGDSSDDELLDGLDFEDEDMPVTGFAVASNKRNADFHELFPSVPEGDYLIEDYGCALQREILIQGRLYISENHICFHANIFGWITDLAIPTDEITSLEKKMTAFVIPNAIGITTRQARYTFASFLSRDTTYDVIYNIWRLARPDDIQSIRSGRGSLEGAGASGSVIGDIGGAKAPGNGHGPAAAKKVARKATQCGCGREGHHYTETAMEATFPGSPEMIHNLMFTSGFIKDFMADDQKLLDIQTSDWMPVSDGSNLLKRNMSYIKPLNAPMGPKQTKCEIHDEMDHFDLNQWISTVSTTRTPDVPSGGVFSVKTRTCVTWAGPMSSKVVVTTQTEWTGRSFIRGIIERSAIDGQKVYHRELETAMRAYITEHHSEFVPEGALAEIAAAEEEAEADQSKELDTTEGGAAPAEAGADALSQEAREKQRAQDRNQRAWQWAWDTFAGAFSVAKQSTKTALDLVVDAWDQSSSTTILYFVIVLLVLSNLYTLIRMGKKEEVGRRKEMMKAEERERWVQGVVLTLWEELAAGKKEAVDLRDRFIFDPKVASQLHPPLRVPPTSLESALSSFSSSALSSSASPPVSSSAAVLLVPPMSSAPGFPPAPSSAVVLLPPSPEKWREEVVHLSETLTAVEERIAAIKQSLATLETIDTLD</sequence>
<evidence type="ECO:0000313" key="8">
    <source>
        <dbReference type="EMBL" id="KAF5332868.1"/>
    </source>
</evidence>
<feature type="region of interest" description="Disordered" evidence="6">
    <location>
        <begin position="572"/>
        <end position="742"/>
    </location>
</feature>
<feature type="compositionally biased region" description="Low complexity" evidence="6">
    <location>
        <begin position="572"/>
        <end position="582"/>
    </location>
</feature>
<evidence type="ECO:0000256" key="1">
    <source>
        <dbReference type="ARBA" id="ARBA00004167"/>
    </source>
</evidence>
<evidence type="ECO:0000256" key="3">
    <source>
        <dbReference type="ARBA" id="ARBA00022692"/>
    </source>
</evidence>
<feature type="compositionally biased region" description="Basic and acidic residues" evidence="6">
    <location>
        <begin position="524"/>
        <end position="533"/>
    </location>
</feature>
<evidence type="ECO:0000256" key="5">
    <source>
        <dbReference type="ARBA" id="ARBA00023136"/>
    </source>
</evidence>
<feature type="compositionally biased region" description="Low complexity" evidence="6">
    <location>
        <begin position="437"/>
        <end position="447"/>
    </location>
</feature>
<feature type="region of interest" description="Disordered" evidence="6">
    <location>
        <begin position="345"/>
        <end position="545"/>
    </location>
</feature>
<feature type="compositionally biased region" description="Acidic residues" evidence="6">
    <location>
        <begin position="722"/>
        <end position="742"/>
    </location>
</feature>
<dbReference type="Pfam" id="PF02893">
    <property type="entry name" value="GRAM"/>
    <property type="match status" value="1"/>
</dbReference>
<gene>
    <name evidence="8" type="ORF">D9611_005182</name>
</gene>
<accession>A0A8H5C0R4</accession>
<dbReference type="GO" id="GO:0005886">
    <property type="term" value="C:plasma membrane"/>
    <property type="evidence" value="ECO:0007669"/>
    <property type="project" value="TreeGrafter"/>
</dbReference>
<dbReference type="GO" id="GO:0032934">
    <property type="term" value="F:sterol binding"/>
    <property type="evidence" value="ECO:0007669"/>
    <property type="project" value="TreeGrafter"/>
</dbReference>
<organism evidence="8 9">
    <name type="scientific">Ephemerocybe angulata</name>
    <dbReference type="NCBI Taxonomy" id="980116"/>
    <lineage>
        <taxon>Eukaryota</taxon>
        <taxon>Fungi</taxon>
        <taxon>Dikarya</taxon>
        <taxon>Basidiomycota</taxon>
        <taxon>Agaricomycotina</taxon>
        <taxon>Agaricomycetes</taxon>
        <taxon>Agaricomycetidae</taxon>
        <taxon>Agaricales</taxon>
        <taxon>Agaricineae</taxon>
        <taxon>Psathyrellaceae</taxon>
        <taxon>Ephemerocybe</taxon>
    </lineage>
</organism>
<evidence type="ECO:0000313" key="9">
    <source>
        <dbReference type="Proteomes" id="UP000541558"/>
    </source>
</evidence>
<comment type="caution">
    <text evidence="8">The sequence shown here is derived from an EMBL/GenBank/DDBJ whole genome shotgun (WGS) entry which is preliminary data.</text>
</comment>
<dbReference type="InterPro" id="IPR004182">
    <property type="entry name" value="GRAM"/>
</dbReference>
<dbReference type="PROSITE" id="PS51778">
    <property type="entry name" value="VAST"/>
    <property type="match status" value="1"/>
</dbReference>
<dbReference type="Proteomes" id="UP000541558">
    <property type="component" value="Unassembled WGS sequence"/>
</dbReference>
<dbReference type="GO" id="GO:0032541">
    <property type="term" value="C:cortical endoplasmic reticulum"/>
    <property type="evidence" value="ECO:0007669"/>
    <property type="project" value="TreeGrafter"/>
</dbReference>
<feature type="compositionally biased region" description="Polar residues" evidence="6">
    <location>
        <begin position="610"/>
        <end position="631"/>
    </location>
</feature>
<feature type="compositionally biased region" description="Polar residues" evidence="6">
    <location>
        <begin position="76"/>
        <end position="105"/>
    </location>
</feature>
<dbReference type="SMART" id="SM00568">
    <property type="entry name" value="GRAM"/>
    <property type="match status" value="1"/>
</dbReference>
<dbReference type="InterPro" id="IPR011993">
    <property type="entry name" value="PH-like_dom_sf"/>
</dbReference>
<dbReference type="EMBL" id="JAACJK010000110">
    <property type="protein sequence ID" value="KAF5332868.1"/>
    <property type="molecule type" value="Genomic_DNA"/>
</dbReference>
<dbReference type="OrthoDB" id="2162691at2759"/>
<feature type="region of interest" description="Disordered" evidence="6">
    <location>
        <begin position="1119"/>
        <end position="1155"/>
    </location>
</feature>
<dbReference type="PANTHER" id="PTHR23319">
    <property type="entry name" value="GRAM DOMAIN CONTAINING 1B, ISOFORM E"/>
    <property type="match status" value="1"/>
</dbReference>
<dbReference type="Gene3D" id="2.30.29.30">
    <property type="entry name" value="Pleckstrin-homology domain (PH domain)/Phosphotyrosine-binding domain (PTB)"/>
    <property type="match status" value="1"/>
</dbReference>
<name>A0A8H5C0R4_9AGAR</name>
<dbReference type="GO" id="GO:0005789">
    <property type="term" value="C:endoplasmic reticulum membrane"/>
    <property type="evidence" value="ECO:0007669"/>
    <property type="project" value="TreeGrafter"/>
</dbReference>
<dbReference type="InterPro" id="IPR031968">
    <property type="entry name" value="VASt"/>
</dbReference>
<evidence type="ECO:0000259" key="7">
    <source>
        <dbReference type="PROSITE" id="PS51778"/>
    </source>
</evidence>
<feature type="compositionally biased region" description="Low complexity" evidence="6">
    <location>
        <begin position="1133"/>
        <end position="1146"/>
    </location>
</feature>
<feature type="compositionally biased region" description="Low complexity" evidence="6">
    <location>
        <begin position="12"/>
        <end position="35"/>
    </location>
</feature>
<dbReference type="GO" id="GO:0140268">
    <property type="term" value="C:endoplasmic reticulum-plasma membrane contact site"/>
    <property type="evidence" value="ECO:0007669"/>
    <property type="project" value="TreeGrafter"/>
</dbReference>
<feature type="domain" description="VASt" evidence="7">
    <location>
        <begin position="932"/>
        <end position="1103"/>
    </location>
</feature>
<dbReference type="Pfam" id="PF16016">
    <property type="entry name" value="VASt"/>
    <property type="match status" value="1"/>
</dbReference>
<feature type="compositionally biased region" description="Pro residues" evidence="6">
    <location>
        <begin position="374"/>
        <end position="385"/>
    </location>
</feature>
<dbReference type="InterPro" id="IPR051482">
    <property type="entry name" value="Cholesterol_transport"/>
</dbReference>
<dbReference type="CDD" id="cd13220">
    <property type="entry name" value="PH-GRAM_GRAMDC"/>
    <property type="match status" value="1"/>
</dbReference>
<feature type="compositionally biased region" description="Low complexity" evidence="6">
    <location>
        <begin position="48"/>
        <end position="75"/>
    </location>
</feature>
<keyword evidence="5" id="KW-0472">Membrane</keyword>
<evidence type="ECO:0000256" key="6">
    <source>
        <dbReference type="SAM" id="MobiDB-lite"/>
    </source>
</evidence>
<comment type="similarity">
    <text evidence="2">Belongs to the YSP2 family.</text>
</comment>
<feature type="compositionally biased region" description="Basic and acidic residues" evidence="6">
    <location>
        <begin position="583"/>
        <end position="592"/>
    </location>
</feature>
<keyword evidence="3" id="KW-0812">Transmembrane</keyword>